<feature type="binding site" evidence="7">
    <location>
        <position position="215"/>
    </location>
    <ligand>
        <name>Zn(2+)</name>
        <dbReference type="ChEBI" id="CHEBI:29105"/>
    </ligand>
</feature>
<dbReference type="Gene3D" id="3.20.20.140">
    <property type="entry name" value="Metal-dependent hydrolases"/>
    <property type="match status" value="1"/>
</dbReference>
<feature type="binding site" evidence="6">
    <location>
        <position position="226"/>
    </location>
    <ligand>
        <name>substrate</name>
    </ligand>
</feature>
<feature type="active site" description="Proton donor/acceptor" evidence="5">
    <location>
        <position position="277"/>
    </location>
</feature>
<dbReference type="Proteomes" id="UP000584867">
    <property type="component" value="Unassembled WGS sequence"/>
</dbReference>
<dbReference type="PIRSF" id="PIRSF038994">
    <property type="entry name" value="NagA"/>
    <property type="match status" value="1"/>
</dbReference>
<dbReference type="EMBL" id="JACHIO010000037">
    <property type="protein sequence ID" value="MBB5066835.1"/>
    <property type="molecule type" value="Genomic_DNA"/>
</dbReference>
<dbReference type="PANTHER" id="PTHR11113">
    <property type="entry name" value="N-ACETYLGLUCOSAMINE-6-PHOSPHATE DEACETYLASE"/>
    <property type="match status" value="1"/>
</dbReference>
<evidence type="ECO:0000256" key="2">
    <source>
        <dbReference type="ARBA" id="ARBA00022723"/>
    </source>
</evidence>
<feature type="domain" description="Amidohydrolase-related" evidence="8">
    <location>
        <begin position="48"/>
        <end position="388"/>
    </location>
</feature>
<dbReference type="EC" id="3.5.1.25" evidence="9"/>
<feature type="binding site" evidence="6">
    <location>
        <position position="139"/>
    </location>
    <ligand>
        <name>substrate</name>
    </ligand>
</feature>
<comment type="cofactor">
    <cofactor evidence="7">
        <name>a divalent metal cation</name>
        <dbReference type="ChEBI" id="CHEBI:60240"/>
    </cofactor>
    <text evidence="7">Binds 1 divalent metal cation per subunit.</text>
</comment>
<dbReference type="CDD" id="cd00854">
    <property type="entry name" value="NagA"/>
    <property type="match status" value="1"/>
</dbReference>
<feature type="binding site" evidence="7">
    <location>
        <position position="194"/>
    </location>
    <ligand>
        <name>Zn(2+)</name>
        <dbReference type="ChEBI" id="CHEBI:29105"/>
    </ligand>
</feature>
<comment type="caution">
    <text evidence="9">The sequence shown here is derived from an EMBL/GenBank/DDBJ whole genome shotgun (WGS) entry which is preliminary data.</text>
</comment>
<accession>A0A7W7ZVE8</accession>
<dbReference type="GO" id="GO:0008448">
    <property type="term" value="F:N-acetylglucosamine-6-phosphate deacetylase activity"/>
    <property type="evidence" value="ECO:0007669"/>
    <property type="project" value="UniProtKB-EC"/>
</dbReference>
<dbReference type="InterPro" id="IPR032466">
    <property type="entry name" value="Metal_Hydrolase"/>
</dbReference>
<dbReference type="AlphaFoldDB" id="A0A7W7ZVE8"/>
<feature type="binding site" evidence="6">
    <location>
        <begin position="316"/>
        <end position="318"/>
    </location>
    <ligand>
        <name>substrate</name>
    </ligand>
</feature>
<dbReference type="SUPFAM" id="SSF51556">
    <property type="entry name" value="Metallo-dependent hydrolases"/>
    <property type="match status" value="1"/>
</dbReference>
<dbReference type="NCBIfam" id="TIGR00221">
    <property type="entry name" value="nagA"/>
    <property type="match status" value="1"/>
</dbReference>
<comment type="similarity">
    <text evidence="1 4">Belongs to the metallo-dependent hydrolases superfamily. NagA family.</text>
</comment>
<proteinExistence type="inferred from homology"/>
<evidence type="ECO:0000256" key="1">
    <source>
        <dbReference type="ARBA" id="ARBA00010716"/>
    </source>
</evidence>
<dbReference type="PANTHER" id="PTHR11113:SF14">
    <property type="entry name" value="N-ACETYLGLUCOSAMINE-6-PHOSPHATE DEACETYLASE"/>
    <property type="match status" value="1"/>
</dbReference>
<name>A0A7W7ZVE8_9BACT</name>
<dbReference type="RefSeq" id="WP_184261088.1">
    <property type="nucleotide sequence ID" value="NZ_JACHIO010000037.1"/>
</dbReference>
<dbReference type="GO" id="GO:0006046">
    <property type="term" value="P:N-acetylglucosamine catabolic process"/>
    <property type="evidence" value="ECO:0007669"/>
    <property type="project" value="TreeGrafter"/>
</dbReference>
<reference evidence="9 10" key="1">
    <citation type="submission" date="2020-08" db="EMBL/GenBank/DDBJ databases">
        <title>Genomic Encyclopedia of Type Strains, Phase IV (KMG-V): Genome sequencing to study the core and pangenomes of soil and plant-associated prokaryotes.</title>
        <authorList>
            <person name="Whitman W."/>
        </authorList>
    </citation>
    <scope>NUCLEOTIDE SEQUENCE [LARGE SCALE GENOMIC DNA]</scope>
    <source>
        <strain evidence="9 10">X5P3</strain>
    </source>
</reference>
<protein>
    <submittedName>
        <fullName evidence="9">N-acetylglucosamine-6-phosphate deacetylase</fullName>
        <ecNumber evidence="9">3.5.1.25</ecNumber>
    </submittedName>
</protein>
<gene>
    <name evidence="9" type="ORF">HDF15_005220</name>
</gene>
<keyword evidence="2 7" id="KW-0479">Metal-binding</keyword>
<evidence type="ECO:0000256" key="5">
    <source>
        <dbReference type="PIRSR" id="PIRSR038994-1"/>
    </source>
</evidence>
<feature type="binding site" evidence="6">
    <location>
        <begin position="218"/>
        <end position="219"/>
    </location>
    <ligand>
        <name>substrate</name>
    </ligand>
</feature>
<organism evidence="9 10">
    <name type="scientific">Granulicella mallensis</name>
    <dbReference type="NCBI Taxonomy" id="940614"/>
    <lineage>
        <taxon>Bacteria</taxon>
        <taxon>Pseudomonadati</taxon>
        <taxon>Acidobacteriota</taxon>
        <taxon>Terriglobia</taxon>
        <taxon>Terriglobales</taxon>
        <taxon>Acidobacteriaceae</taxon>
        <taxon>Granulicella</taxon>
    </lineage>
</organism>
<evidence type="ECO:0000256" key="6">
    <source>
        <dbReference type="PIRSR" id="PIRSR038994-2"/>
    </source>
</evidence>
<feature type="binding site" evidence="7">
    <location>
        <position position="128"/>
    </location>
    <ligand>
        <name>Zn(2+)</name>
        <dbReference type="ChEBI" id="CHEBI:29105"/>
    </ligand>
</feature>
<dbReference type="GO" id="GO:0046872">
    <property type="term" value="F:metal ion binding"/>
    <property type="evidence" value="ECO:0007669"/>
    <property type="project" value="UniProtKB-KW"/>
</dbReference>
<evidence type="ECO:0000259" key="8">
    <source>
        <dbReference type="Pfam" id="PF01979"/>
    </source>
</evidence>
<evidence type="ECO:0000256" key="4">
    <source>
        <dbReference type="PIRNR" id="PIRNR038994"/>
    </source>
</evidence>
<dbReference type="InterPro" id="IPR006680">
    <property type="entry name" value="Amidohydro-rel"/>
</dbReference>
<evidence type="ECO:0000256" key="3">
    <source>
        <dbReference type="ARBA" id="ARBA00022801"/>
    </source>
</evidence>
<keyword evidence="3 4" id="KW-0378">Hydrolase</keyword>
<evidence type="ECO:0000256" key="7">
    <source>
        <dbReference type="PIRSR" id="PIRSR038994-3"/>
    </source>
</evidence>
<evidence type="ECO:0000313" key="10">
    <source>
        <dbReference type="Proteomes" id="UP000584867"/>
    </source>
</evidence>
<dbReference type="InterPro" id="IPR003764">
    <property type="entry name" value="GlcNAc_6-P_deAcase"/>
</dbReference>
<feature type="binding site" evidence="6">
    <location>
        <position position="254"/>
    </location>
    <ligand>
        <name>substrate</name>
    </ligand>
</feature>
<dbReference type="Pfam" id="PF01979">
    <property type="entry name" value="Amidohydro_1"/>
    <property type="match status" value="1"/>
</dbReference>
<evidence type="ECO:0000313" key="9">
    <source>
        <dbReference type="EMBL" id="MBB5066835.1"/>
    </source>
</evidence>
<sequence length="388" mass="40794">MTTTTLTARRLVTDIGSVEFPVITVSADGTITDISSDPRALANEQDTLTSGFFDVHIHGAMGHDVMYSSPADLSEVQRFLAKRGVAHYLPTTVTASPDATFRALEALAQAIESAPHDGEAKPVGIHLEGPFLSSAKRGVHPTQELQTPSIELFDRFQAAARGHIVLMTIAPELPGAIGLIAHAHRQGVKLSLGHTNATAAEAIAGIGAGANSATHTFNAMRALDHREPGVLGTVLDPHPDHPAIFAELICDGIHVAPPLVRLWLQAKGLDHAILVTDAMSAAGMPDGDYTLGGLAVRVAHGRAQLVEDMAAGKETLAGSVLTLDRAVANLQRFTNASVGDAVRLASHNPAAMLGRPELTRLAPGAFANLNRFDAKNNLVATYIRGRAV</sequence>
<keyword evidence="4" id="KW-0119">Carbohydrate metabolism</keyword>